<keyword evidence="3" id="KW-1185">Reference proteome</keyword>
<comment type="caution">
    <text evidence="1">The sequence shown here is derived from an EMBL/GenBank/DDBJ whole genome shotgun (WGS) entry which is preliminary data.</text>
</comment>
<evidence type="ECO:0000313" key="2">
    <source>
        <dbReference type="EMBL" id="GMN66122.1"/>
    </source>
</evidence>
<dbReference type="Proteomes" id="UP001187192">
    <property type="component" value="Unassembled WGS sequence"/>
</dbReference>
<organism evidence="1 3">
    <name type="scientific">Ficus carica</name>
    <name type="common">Common fig</name>
    <dbReference type="NCBI Taxonomy" id="3494"/>
    <lineage>
        <taxon>Eukaryota</taxon>
        <taxon>Viridiplantae</taxon>
        <taxon>Streptophyta</taxon>
        <taxon>Embryophyta</taxon>
        <taxon>Tracheophyta</taxon>
        <taxon>Spermatophyta</taxon>
        <taxon>Magnoliopsida</taxon>
        <taxon>eudicotyledons</taxon>
        <taxon>Gunneridae</taxon>
        <taxon>Pentapetalae</taxon>
        <taxon>rosids</taxon>
        <taxon>fabids</taxon>
        <taxon>Rosales</taxon>
        <taxon>Moraceae</taxon>
        <taxon>Ficeae</taxon>
        <taxon>Ficus</taxon>
    </lineage>
</organism>
<reference evidence="1" key="1">
    <citation type="submission" date="2023-07" db="EMBL/GenBank/DDBJ databases">
        <title>draft genome sequence of fig (Ficus carica).</title>
        <authorList>
            <person name="Takahashi T."/>
            <person name="Nishimura K."/>
        </authorList>
    </citation>
    <scope>NUCLEOTIDE SEQUENCE</scope>
</reference>
<protein>
    <submittedName>
        <fullName evidence="1">Uncharacterized protein</fullName>
    </submittedName>
</protein>
<name>A0AA88E540_FICCA</name>
<evidence type="ECO:0000313" key="1">
    <source>
        <dbReference type="EMBL" id="GMN66106.1"/>
    </source>
</evidence>
<dbReference type="EMBL" id="BTGU01000288">
    <property type="protein sequence ID" value="GMN66106.1"/>
    <property type="molecule type" value="Genomic_DNA"/>
</dbReference>
<gene>
    <name evidence="1" type="ORF">TIFTF001_035182</name>
    <name evidence="2" type="ORF">TIFTF001_035190</name>
</gene>
<evidence type="ECO:0000313" key="3">
    <source>
        <dbReference type="Proteomes" id="UP001187192"/>
    </source>
</evidence>
<dbReference type="AlphaFoldDB" id="A0AA88E540"/>
<dbReference type="EMBL" id="BTGU01000289">
    <property type="protein sequence ID" value="GMN66122.1"/>
    <property type="molecule type" value="Genomic_DNA"/>
</dbReference>
<proteinExistence type="predicted"/>
<sequence length="68" mass="7114">MTWAPVPPCPGYSVGSASTEVTRPVNEVLVEETGIVGSNLVGSIRPMLRKSGLDILAQPVTPRKGIPS</sequence>
<accession>A0AA88E540</accession>